<organism evidence="6 7">
    <name type="scientific">Burkholderia ubonensis</name>
    <dbReference type="NCBI Taxonomy" id="101571"/>
    <lineage>
        <taxon>Bacteria</taxon>
        <taxon>Pseudomonadati</taxon>
        <taxon>Pseudomonadota</taxon>
        <taxon>Betaproteobacteria</taxon>
        <taxon>Burkholderiales</taxon>
        <taxon>Burkholderiaceae</taxon>
        <taxon>Burkholderia</taxon>
        <taxon>Burkholderia cepacia complex</taxon>
    </lineage>
</organism>
<dbReference type="InterPro" id="IPR002745">
    <property type="entry name" value="Ptrans_KptA/Tpt1"/>
</dbReference>
<dbReference type="InterPro" id="IPR022928">
    <property type="entry name" value="RNA_2'-PTrans_KptA"/>
</dbReference>
<dbReference type="AlphaFoldDB" id="A0AB74DCV7"/>
<dbReference type="EC" id="2.7.1.-" evidence="5"/>
<comment type="similarity">
    <text evidence="1 5">Belongs to the KptA/TPT1 family.</text>
</comment>
<evidence type="ECO:0000256" key="1">
    <source>
        <dbReference type="ARBA" id="ARBA00009836"/>
    </source>
</evidence>
<dbReference type="HAMAP" id="MF_00299">
    <property type="entry name" value="KptA"/>
    <property type="match status" value="1"/>
</dbReference>
<evidence type="ECO:0000256" key="4">
    <source>
        <dbReference type="ARBA" id="ARBA00025212"/>
    </source>
</evidence>
<proteinExistence type="inferred from homology"/>
<dbReference type="Pfam" id="PF01885">
    <property type="entry name" value="PTS_2-RNA"/>
    <property type="match status" value="1"/>
</dbReference>
<evidence type="ECO:0000313" key="7">
    <source>
        <dbReference type="Proteomes" id="UP000273734"/>
    </source>
</evidence>
<dbReference type="RefSeq" id="WP_095410317.1">
    <property type="nucleotide sequence ID" value="NZ_NQMX01000065.1"/>
</dbReference>
<comment type="caution">
    <text evidence="6">The sequence shown here is derived from an EMBL/GenBank/DDBJ whole genome shotgun (WGS) entry which is preliminary data.</text>
</comment>
<dbReference type="Gene3D" id="1.10.10.970">
    <property type="entry name" value="RNA 2'-phosphotransferase, Tpt1/KptA family, N-terminal domain"/>
    <property type="match status" value="1"/>
</dbReference>
<evidence type="ECO:0000256" key="5">
    <source>
        <dbReference type="HAMAP-Rule" id="MF_00299"/>
    </source>
</evidence>
<dbReference type="InterPro" id="IPR042080">
    <property type="entry name" value="RNA_2'-PTrans_N"/>
</dbReference>
<evidence type="ECO:0000313" key="6">
    <source>
        <dbReference type="EMBL" id="RQP78527.1"/>
    </source>
</evidence>
<evidence type="ECO:0000256" key="2">
    <source>
        <dbReference type="ARBA" id="ARBA00022679"/>
    </source>
</evidence>
<accession>A0AB74DCV7</accession>
<keyword evidence="2 5" id="KW-0808">Transferase</keyword>
<dbReference type="InterPro" id="IPR042081">
    <property type="entry name" value="RNA_2'-PTrans_C"/>
</dbReference>
<comment type="function">
    <text evidence="4 5">Removes the 2'-phosphate from RNA via an intermediate in which the phosphate is ADP-ribosylated by NAD followed by a presumed transesterification to release the RNA and generate ADP-ribose 1''-2''-cyclic phosphate (APPR&gt;P). May function as an ADP-ribosylase.</text>
</comment>
<dbReference type="GO" id="GO:0006388">
    <property type="term" value="P:tRNA splicing, via endonucleolytic cleavage and ligation"/>
    <property type="evidence" value="ECO:0007669"/>
    <property type="project" value="UniProtKB-UniRule"/>
</dbReference>
<name>A0AB74DCV7_9BURK</name>
<dbReference type="Gene3D" id="3.20.170.30">
    <property type="match status" value="1"/>
</dbReference>
<dbReference type="SUPFAM" id="SSF56399">
    <property type="entry name" value="ADP-ribosylation"/>
    <property type="match status" value="1"/>
</dbReference>
<dbReference type="PANTHER" id="PTHR12684:SF2">
    <property type="entry name" value="TRNA 2'-PHOSPHOTRANSFERASE 1"/>
    <property type="match status" value="1"/>
</dbReference>
<dbReference type="GO" id="GO:0000215">
    <property type="term" value="F:tRNA 2'-phosphotransferase activity"/>
    <property type="evidence" value="ECO:0007669"/>
    <property type="project" value="TreeGrafter"/>
</dbReference>
<dbReference type="NCBIfam" id="NF002014">
    <property type="entry name" value="PRK00819.1-4"/>
    <property type="match status" value="1"/>
</dbReference>
<dbReference type="Proteomes" id="UP000273734">
    <property type="component" value="Unassembled WGS sequence"/>
</dbReference>
<dbReference type="EMBL" id="QTNY01000008">
    <property type="protein sequence ID" value="RQP78527.1"/>
    <property type="molecule type" value="Genomic_DNA"/>
</dbReference>
<evidence type="ECO:0000256" key="3">
    <source>
        <dbReference type="ARBA" id="ARBA00023027"/>
    </source>
</evidence>
<keyword evidence="3 5" id="KW-0520">NAD</keyword>
<protein>
    <recommendedName>
        <fullName evidence="5">Probable RNA 2'-phosphotransferase</fullName>
        <ecNumber evidence="5">2.7.1.-</ecNumber>
    </recommendedName>
</protein>
<dbReference type="PANTHER" id="PTHR12684">
    <property type="entry name" value="PUTATIVE PHOSPHOTRANSFERASE"/>
    <property type="match status" value="1"/>
</dbReference>
<reference evidence="6 7" key="1">
    <citation type="submission" date="2018-08" db="EMBL/GenBank/DDBJ databases">
        <title>Comparative analysis of Burkholderia isolates from Puerto Rico.</title>
        <authorList>
            <person name="Hall C."/>
            <person name="Sahl J."/>
            <person name="Wagner D."/>
        </authorList>
    </citation>
    <scope>NUCLEOTIDE SEQUENCE [LARGE SCALE GENOMIC DNA]</scope>
    <source>
        <strain evidence="6 7">Bp8964</strain>
    </source>
</reference>
<gene>
    <name evidence="5" type="primary">kptA</name>
    <name evidence="6" type="ORF">DF015_14365</name>
</gene>
<dbReference type="GO" id="GO:0003950">
    <property type="term" value="F:NAD+ poly-ADP-ribosyltransferase activity"/>
    <property type="evidence" value="ECO:0007669"/>
    <property type="project" value="InterPro"/>
</dbReference>
<sequence>MNTDTKKTLDETSKYLSYVLRHAPQAVGLQLDPEGWADLDALIAGASRAGRALDRATIQAVVATNDKKRFALSGDGRRIRAVQGHSTPAVQRQYPEQRPPDVLYHGTATRFFDSIREQGLKAGARHHVHLSRHVTKAIAVGTRYGKPVVLAIDAQRMHARGFRFFVAENGVWLTDAVPAEFLSPLDTPPPEPTSRPRAAS</sequence>